<protein>
    <recommendedName>
        <fullName evidence="3">T4 beta protein</fullName>
    </recommendedName>
</protein>
<accession>A0A176WY06</accession>
<gene>
    <name evidence="1" type="ORF">A7J57_08240</name>
</gene>
<dbReference type="Proteomes" id="UP000077098">
    <property type="component" value="Unassembled WGS sequence"/>
</dbReference>
<reference evidence="1 2" key="1">
    <citation type="submission" date="2016-05" db="EMBL/GenBank/DDBJ databases">
        <authorList>
            <person name="Lavstsen T."/>
            <person name="Jespersen J.S."/>
        </authorList>
    </citation>
    <scope>NUCLEOTIDE SEQUENCE [LARGE SCALE GENOMIC DNA]</scope>
    <source>
        <strain evidence="1 2">KCJ1736</strain>
    </source>
</reference>
<evidence type="ECO:0000313" key="1">
    <source>
        <dbReference type="EMBL" id="OAE37561.1"/>
    </source>
</evidence>
<evidence type="ECO:0008006" key="3">
    <source>
        <dbReference type="Google" id="ProtNLM"/>
    </source>
</evidence>
<dbReference type="InterPro" id="IPR025683">
    <property type="entry name" value="Protein_beta"/>
</dbReference>
<comment type="caution">
    <text evidence="1">The sequence shown here is derived from an EMBL/GenBank/DDBJ whole genome shotgun (WGS) entry which is preliminary data.</text>
</comment>
<dbReference type="EMBL" id="LXPS01000039">
    <property type="protein sequence ID" value="OAE37561.1"/>
    <property type="molecule type" value="Genomic_DNA"/>
</dbReference>
<dbReference type="RefSeq" id="WP_063951242.1">
    <property type="nucleotide sequence ID" value="NZ_LXPS01000039.1"/>
</dbReference>
<name>A0A176WY06_AGRTU</name>
<evidence type="ECO:0000313" key="2">
    <source>
        <dbReference type="Proteomes" id="UP000077098"/>
    </source>
</evidence>
<dbReference type="Pfam" id="PF14350">
    <property type="entry name" value="Beta_protein"/>
    <property type="match status" value="1"/>
</dbReference>
<organism evidence="1 2">
    <name type="scientific">Agrobacterium tumefaciens</name>
    <dbReference type="NCBI Taxonomy" id="358"/>
    <lineage>
        <taxon>Bacteria</taxon>
        <taxon>Pseudomonadati</taxon>
        <taxon>Pseudomonadota</taxon>
        <taxon>Alphaproteobacteria</taxon>
        <taxon>Hyphomicrobiales</taxon>
        <taxon>Rhizobiaceae</taxon>
        <taxon>Rhizobium/Agrobacterium group</taxon>
        <taxon>Agrobacterium</taxon>
        <taxon>Agrobacterium tumefaciens complex</taxon>
    </lineage>
</organism>
<proteinExistence type="predicted"/>
<sequence length="352" mass="39130">MGFTDYSYIPILGVRQAEMRALEELAPQVKETLLPFVVLQPWATANELARTVARVNAAVGLRTIVADITEPIPFKGKRRPVHDAFDLLRNPEDGYQNYVEFIKENENFLPALQLTNLGQIDAQIVRLADLGRDVTVRLQEPMLRYAGDIAGRFKGIFPSDRIHFILDFEKQNREILVKSVTAISTIQNIRAVLPDCSISVSASTFPENFVGISHQDIFERQFHEVVSEAIGYENAIYCDRGSARAEALGGGSGTPAPRIDLANTGRWHFFRVDDAADKNEGFRKAAKDAMGAACWDDLGIWGTEYIKRTADQDETDIIDTATKCTAARINIHLHIQATGGESSSMDEVGWTD</sequence>
<dbReference type="AlphaFoldDB" id="A0A176WY06"/>